<accession>A0A4U5X1Z2</accession>
<evidence type="ECO:0000313" key="3">
    <source>
        <dbReference type="Proteomes" id="UP000308632"/>
    </source>
</evidence>
<evidence type="ECO:0000259" key="1">
    <source>
        <dbReference type="Pfam" id="PF07398"/>
    </source>
</evidence>
<dbReference type="Proteomes" id="UP000308632">
    <property type="component" value="Unassembled WGS sequence"/>
</dbReference>
<name>A0A4U5X1Z2_STRGB</name>
<organism evidence="2 3">
    <name type="scientific">Streptomyces galbus</name>
    <dbReference type="NCBI Taxonomy" id="33898"/>
    <lineage>
        <taxon>Bacteria</taxon>
        <taxon>Bacillati</taxon>
        <taxon>Actinomycetota</taxon>
        <taxon>Actinomycetes</taxon>
        <taxon>Kitasatosporales</taxon>
        <taxon>Streptomycetaceae</taxon>
        <taxon>Streptomyces</taxon>
    </lineage>
</organism>
<dbReference type="AlphaFoldDB" id="A0A4U5X1Z2"/>
<feature type="domain" description="MDMPI C-terminal" evidence="1">
    <location>
        <begin position="46"/>
        <end position="121"/>
    </location>
</feature>
<dbReference type="Pfam" id="PF07398">
    <property type="entry name" value="MDMPI_C"/>
    <property type="match status" value="1"/>
</dbReference>
<protein>
    <recommendedName>
        <fullName evidence="1">MDMPI C-terminal domain-containing protein</fullName>
    </recommendedName>
</protein>
<dbReference type="Gene3D" id="3.30.1050.20">
    <property type="match status" value="1"/>
</dbReference>
<reference evidence="2 3" key="1">
    <citation type="submission" date="2019-04" db="EMBL/GenBank/DDBJ databases">
        <title>Streptomyces lasaliensis sp.nov., an Actinomycete isolated from soil which produces the polyether antibiotic lasalocid.</title>
        <authorList>
            <person name="Erwin G."/>
            <person name="Haber C."/>
        </authorList>
    </citation>
    <scope>NUCLEOTIDE SEQUENCE [LARGE SCALE GENOMIC DNA]</scope>
    <source>
        <strain evidence="2 3">DSM 40089</strain>
    </source>
</reference>
<proteinExistence type="predicted"/>
<dbReference type="EMBL" id="SZPR01000012">
    <property type="protein sequence ID" value="TKT09019.1"/>
    <property type="molecule type" value="Genomic_DNA"/>
</dbReference>
<comment type="caution">
    <text evidence="2">The sequence shown here is derived from an EMBL/GenBank/DDBJ whole genome shotgun (WGS) entry which is preliminary data.</text>
</comment>
<gene>
    <name evidence="2" type="ORF">E4U92_15645</name>
</gene>
<evidence type="ECO:0000313" key="2">
    <source>
        <dbReference type="EMBL" id="TKT09019.1"/>
    </source>
</evidence>
<dbReference type="SUPFAM" id="SSF55718">
    <property type="entry name" value="SCP-like"/>
    <property type="match status" value="1"/>
</dbReference>
<dbReference type="InterPro" id="IPR010872">
    <property type="entry name" value="MDMPI_C-term_domain"/>
</dbReference>
<sequence length="127" mass="12876">MRPGARIGASGGAADVSAEWSCAHVPGLQGGPDGLAASVGGYGFRDIPADAARWIVEDIAEALARRPHPPPLRLETTDTGLVRRLGTGGPTVRGPLADLLAWLSGRSPGTGLTASGADAVPSAPYWI</sequence>
<dbReference type="InterPro" id="IPR036527">
    <property type="entry name" value="SCP2_sterol-bd_dom_sf"/>
</dbReference>